<dbReference type="RefSeq" id="WP_316701543.1">
    <property type="nucleotide sequence ID" value="NZ_CP136336.1"/>
</dbReference>
<keyword evidence="4" id="KW-1185">Reference proteome</keyword>
<organism evidence="3 4">
    <name type="scientific">Piscinibacter gummiphilus</name>
    <dbReference type="NCBI Taxonomy" id="946333"/>
    <lineage>
        <taxon>Bacteria</taxon>
        <taxon>Pseudomonadati</taxon>
        <taxon>Pseudomonadota</taxon>
        <taxon>Betaproteobacteria</taxon>
        <taxon>Burkholderiales</taxon>
        <taxon>Sphaerotilaceae</taxon>
        <taxon>Piscinibacter</taxon>
    </lineage>
</organism>
<protein>
    <submittedName>
        <fullName evidence="3">SoxY-related AACIE arm protein</fullName>
    </submittedName>
</protein>
<dbReference type="InterPro" id="IPR030997">
    <property type="entry name" value="SoxY_para_1"/>
</dbReference>
<dbReference type="Pfam" id="PF13501">
    <property type="entry name" value="SoxY"/>
    <property type="match status" value="1"/>
</dbReference>
<accession>A0ABZ0CUR5</accession>
<proteinExistence type="predicted"/>
<dbReference type="Proteomes" id="UP001303946">
    <property type="component" value="Chromosome"/>
</dbReference>
<dbReference type="InterPro" id="IPR038162">
    <property type="entry name" value="SoxY_sf"/>
</dbReference>
<sequence length="141" mass="15025">MNRRDALFSLGAVVVLPAHATSSEMEAAIRGYADGRPVTRGKVKLDVPPLVENGNAVPITVTVDSPMSAAAHVTGIAVFNDRNPQRDVVRFTLTPRSGRAQVSTRIRLATSQQLVAVARLSDGTYWSDAVDVLVTLAACLE</sequence>
<dbReference type="InterPro" id="IPR016568">
    <property type="entry name" value="Sulphur_oxidation_SoxY"/>
</dbReference>
<feature type="signal peptide" evidence="1">
    <location>
        <begin position="1"/>
        <end position="20"/>
    </location>
</feature>
<feature type="domain" description="Ig-like SoxY" evidence="2">
    <location>
        <begin position="36"/>
        <end position="139"/>
    </location>
</feature>
<feature type="chain" id="PRO_5046409230" evidence="1">
    <location>
        <begin position="21"/>
        <end position="141"/>
    </location>
</feature>
<evidence type="ECO:0000259" key="2">
    <source>
        <dbReference type="Pfam" id="PF13501"/>
    </source>
</evidence>
<evidence type="ECO:0000313" key="4">
    <source>
        <dbReference type="Proteomes" id="UP001303946"/>
    </source>
</evidence>
<dbReference type="InterPro" id="IPR032711">
    <property type="entry name" value="SoxY"/>
</dbReference>
<dbReference type="Gene3D" id="2.60.40.2470">
    <property type="entry name" value="SoxY domain"/>
    <property type="match status" value="1"/>
</dbReference>
<evidence type="ECO:0000256" key="1">
    <source>
        <dbReference type="SAM" id="SignalP"/>
    </source>
</evidence>
<name>A0ABZ0CUR5_9BURK</name>
<dbReference type="NCBIfam" id="TIGR04487">
    <property type="entry name" value="SoxY_para_1"/>
    <property type="match status" value="1"/>
</dbReference>
<dbReference type="EMBL" id="CP136336">
    <property type="protein sequence ID" value="WOB08709.1"/>
    <property type="molecule type" value="Genomic_DNA"/>
</dbReference>
<reference evidence="3 4" key="1">
    <citation type="submission" date="2023-10" db="EMBL/GenBank/DDBJ databases">
        <title>Bacteria for the degradation of biodegradable plastic PBAT(Polybutylene adipate terephthalate).</title>
        <authorList>
            <person name="Weon H.-Y."/>
            <person name="Yeon J."/>
        </authorList>
    </citation>
    <scope>NUCLEOTIDE SEQUENCE [LARGE SCALE GENOMIC DNA]</scope>
    <source>
        <strain evidence="3 4">SBD 7-3</strain>
    </source>
</reference>
<gene>
    <name evidence="3" type="ORF">RXV79_01325</name>
</gene>
<evidence type="ECO:0000313" key="3">
    <source>
        <dbReference type="EMBL" id="WOB08709.1"/>
    </source>
</evidence>
<dbReference type="PIRSF" id="PIRSF010312">
    <property type="entry name" value="Sulphur_oxidation_SoxY"/>
    <property type="match status" value="1"/>
</dbReference>
<keyword evidence="1" id="KW-0732">Signal</keyword>